<dbReference type="SUPFAM" id="SSF51735">
    <property type="entry name" value="NAD(P)-binding Rossmann-fold domains"/>
    <property type="match status" value="1"/>
</dbReference>
<dbReference type="HOGENOM" id="CLU_010194_14_0_5"/>
<dbReference type="InterPro" id="IPR057326">
    <property type="entry name" value="KR_dom"/>
</dbReference>
<evidence type="ECO:0000256" key="1">
    <source>
        <dbReference type="ARBA" id="ARBA00006484"/>
    </source>
</evidence>
<name>X5ME82_9HYPH</name>
<keyword evidence="6" id="KW-1185">Reference proteome</keyword>
<protein>
    <submittedName>
        <fullName evidence="5">Oxidoreductase, short chain dehydrogenase/reductase family</fullName>
    </submittedName>
</protein>
<dbReference type="Pfam" id="PF00106">
    <property type="entry name" value="adh_short"/>
    <property type="match status" value="1"/>
</dbReference>
<dbReference type="GO" id="GO:0016491">
    <property type="term" value="F:oxidoreductase activity"/>
    <property type="evidence" value="ECO:0007669"/>
    <property type="project" value="UniProtKB-KW"/>
</dbReference>
<proteinExistence type="inferred from homology"/>
<dbReference type="Gene3D" id="1.10.287.4290">
    <property type="match status" value="1"/>
</dbReference>
<dbReference type="Gene3D" id="3.40.50.720">
    <property type="entry name" value="NAD(P)-binding Rossmann-like Domain"/>
    <property type="match status" value="1"/>
</dbReference>
<evidence type="ECO:0000259" key="4">
    <source>
        <dbReference type="SMART" id="SM00822"/>
    </source>
</evidence>
<keyword evidence="2" id="KW-0560">Oxidoreductase</keyword>
<evidence type="ECO:0000256" key="3">
    <source>
        <dbReference type="RuleBase" id="RU000363"/>
    </source>
</evidence>
<evidence type="ECO:0000313" key="6">
    <source>
        <dbReference type="Proteomes" id="UP000032160"/>
    </source>
</evidence>
<accession>X5ME82</accession>
<reference evidence="5 6" key="1">
    <citation type="journal article" date="2014" name="Front. Genet.">
        <title>Genome and metabolic network of "Candidatus Phaeomarinobacter ectocarpi" Ec32, a new candidate genus of Alphaproteobacteria frequently associated with brown algae.</title>
        <authorList>
            <person name="Dittami S.M."/>
            <person name="Barbeyron T."/>
            <person name="Boyen C."/>
            <person name="Cambefort J."/>
            <person name="Collet G."/>
            <person name="Delage L."/>
            <person name="Gobet A."/>
            <person name="Groisillier A."/>
            <person name="Leblanc C."/>
            <person name="Michel G."/>
            <person name="Scornet D."/>
            <person name="Siegel A."/>
            <person name="Tapia J.E."/>
            <person name="Tonon T."/>
        </authorList>
    </citation>
    <scope>NUCLEOTIDE SEQUENCE [LARGE SCALE GENOMIC DNA]</scope>
    <source>
        <strain evidence="5 6">Ec32</strain>
    </source>
</reference>
<sequence length="319" mass="33566">MLHPLNNSGISAKKRINQNMTISFEGKVAIVTGAGGGLGRCHALELARRGAKVVVNDLGGSVDGSGGSSEAADKVVEEIKALGAEAISNGSSVTDDAGVANLVKQTMDAFGRIDILINNAGILRDKSFAKMDQKDWDLVVDVHLAGSAKATKAVWPIMKEQQYGRIMMTSSSSGLYGNFGQANYGAAKLGLAGLMNTLKIEGQKDNIKVNTLAPVAFTRMTENLMPPEAEAMLKPEFVSPGVMILVSDDAPTGTILCAGAGVFAAAQVVEADGVYVGRDNLTAEKVLENWDQITDFSNSKPFFMGGEQTGKFFEKASGK</sequence>
<organism evidence="5 6">
    <name type="scientific">Candidatus Phaeomarinibacter ectocarpi</name>
    <dbReference type="NCBI Taxonomy" id="1458461"/>
    <lineage>
        <taxon>Bacteria</taxon>
        <taxon>Pseudomonadati</taxon>
        <taxon>Pseudomonadota</taxon>
        <taxon>Alphaproteobacteria</taxon>
        <taxon>Hyphomicrobiales</taxon>
        <taxon>Parvibaculaceae</taxon>
        <taxon>Candidatus Phaeomarinibacter</taxon>
    </lineage>
</organism>
<evidence type="ECO:0000256" key="2">
    <source>
        <dbReference type="ARBA" id="ARBA00023002"/>
    </source>
</evidence>
<evidence type="ECO:0000313" key="5">
    <source>
        <dbReference type="EMBL" id="CDO60742.1"/>
    </source>
</evidence>
<dbReference type="AlphaFoldDB" id="X5ME82"/>
<dbReference type="InterPro" id="IPR036291">
    <property type="entry name" value="NAD(P)-bd_dom_sf"/>
</dbReference>
<dbReference type="PRINTS" id="PR00080">
    <property type="entry name" value="SDRFAMILY"/>
</dbReference>
<dbReference type="PANTHER" id="PTHR45024:SF2">
    <property type="entry name" value="SCP2 DOMAIN-CONTAINING PROTEIN"/>
    <property type="match status" value="1"/>
</dbReference>
<dbReference type="InterPro" id="IPR002347">
    <property type="entry name" value="SDR_fam"/>
</dbReference>
<feature type="domain" description="Ketoreductase" evidence="4">
    <location>
        <begin position="27"/>
        <end position="223"/>
    </location>
</feature>
<dbReference type="CDD" id="cd05353">
    <property type="entry name" value="hydroxyacyl-CoA-like_DH_SDR_c-like"/>
    <property type="match status" value="1"/>
</dbReference>
<gene>
    <name evidence="5" type="ORF">BN1012_Phect2529</name>
</gene>
<comment type="similarity">
    <text evidence="1 3">Belongs to the short-chain dehydrogenases/reductases (SDR) family.</text>
</comment>
<dbReference type="Proteomes" id="UP000032160">
    <property type="component" value="Chromosome I"/>
</dbReference>
<dbReference type="STRING" id="1458461.BN1012_Phect2529"/>
<dbReference type="EMBL" id="HG966617">
    <property type="protein sequence ID" value="CDO60742.1"/>
    <property type="molecule type" value="Genomic_DNA"/>
</dbReference>
<dbReference type="PATRIC" id="fig|1458461.3.peg.2534"/>
<dbReference type="PRINTS" id="PR00081">
    <property type="entry name" value="GDHRDH"/>
</dbReference>
<dbReference type="InterPro" id="IPR051687">
    <property type="entry name" value="Peroxisomal_Beta-Oxidation"/>
</dbReference>
<dbReference type="KEGG" id="pect:BN1012_Phect2529"/>
<dbReference type="SMART" id="SM00822">
    <property type="entry name" value="PKS_KR"/>
    <property type="match status" value="1"/>
</dbReference>
<dbReference type="PANTHER" id="PTHR45024">
    <property type="entry name" value="DEHYDROGENASES, SHORT CHAIN"/>
    <property type="match status" value="1"/>
</dbReference>